<accession>A0A364V8K5</accession>
<gene>
    <name evidence="1" type="ORF">DLJ54_01170</name>
</gene>
<keyword evidence="2" id="KW-1185">Reference proteome</keyword>
<name>A0A364V8K5_9CORY</name>
<organism evidence="1 2">
    <name type="scientific">Corynebacterium heidelbergense</name>
    <dbReference type="NCBI Taxonomy" id="2055947"/>
    <lineage>
        <taxon>Bacteria</taxon>
        <taxon>Bacillati</taxon>
        <taxon>Actinomycetota</taxon>
        <taxon>Actinomycetes</taxon>
        <taxon>Mycobacteriales</taxon>
        <taxon>Corynebacteriaceae</taxon>
        <taxon>Corynebacterium</taxon>
    </lineage>
</organism>
<dbReference type="AlphaFoldDB" id="A0A364V8K5"/>
<evidence type="ECO:0000313" key="1">
    <source>
        <dbReference type="EMBL" id="RAV32896.1"/>
    </source>
</evidence>
<proteinExistence type="predicted"/>
<sequence length="289" mass="33043">MGNEYQVPALTGINVSQPLGRSDEVIIQQDWVLDAGVDIEFIDSKREIERLYLDNLIPQYFRDLGLASSSEQRCDLAYENLEPLFDQMASWMIMLDRSLIDARLIRDKNRPVNDPNSYYISYLHNFGYDRAGFSPYRGSAMGTYFGGNPISIRDALRTYRVPQPLQDFYENLYSHYGGLLDPESGLCKPRSGRCADLSPEVQDLVLDYLQAERLEDLVTVSISNRRRTVVLCNPDLGFSRGTFTHWGITDYAVTEDLGECLGQHILYCVMPDEFLKQPDPSAFPDEEFE</sequence>
<evidence type="ECO:0000313" key="2">
    <source>
        <dbReference type="Proteomes" id="UP000251577"/>
    </source>
</evidence>
<dbReference type="EMBL" id="QHCV01000007">
    <property type="protein sequence ID" value="RAV32896.1"/>
    <property type="molecule type" value="Genomic_DNA"/>
</dbReference>
<dbReference type="RefSeq" id="WP_113630045.1">
    <property type="nucleotide sequence ID" value="NZ_QHCV01000007.1"/>
</dbReference>
<dbReference type="Proteomes" id="UP000251577">
    <property type="component" value="Unassembled WGS sequence"/>
</dbReference>
<reference evidence="1 2" key="1">
    <citation type="journal article" date="2018" name="Syst. Appl. Microbiol.">
        <title>Corynebacterium heidelbergense sp. nov., isolated from the preen glands of Egyptian geese (Alopochen aegyptiacus).</title>
        <authorList>
            <person name="Braun M.S."/>
            <person name="Wang E."/>
            <person name="Zimmermann S."/>
            <person name="Wink M."/>
        </authorList>
    </citation>
    <scope>NUCLEOTIDE SEQUENCE [LARGE SCALE GENOMIC DNA]</scope>
    <source>
        <strain evidence="1 2">647</strain>
    </source>
</reference>
<comment type="caution">
    <text evidence="1">The sequence shown here is derived from an EMBL/GenBank/DDBJ whole genome shotgun (WGS) entry which is preliminary data.</text>
</comment>
<protein>
    <submittedName>
        <fullName evidence="1">Uncharacterized protein</fullName>
    </submittedName>
</protein>